<dbReference type="GO" id="GO:0005737">
    <property type="term" value="C:cytoplasm"/>
    <property type="evidence" value="ECO:0007669"/>
    <property type="project" value="TreeGrafter"/>
</dbReference>
<evidence type="ECO:0000313" key="5">
    <source>
        <dbReference type="RefSeq" id="XP_033811233.1"/>
    </source>
</evidence>
<dbReference type="SUPFAM" id="SSF56399">
    <property type="entry name" value="ADP-ribosylation"/>
    <property type="match status" value="1"/>
</dbReference>
<feature type="signal peptide" evidence="2">
    <location>
        <begin position="1"/>
        <end position="20"/>
    </location>
</feature>
<name>A0A6P8S1J6_GEOSA</name>
<dbReference type="GeneID" id="117365227"/>
<dbReference type="AlphaFoldDB" id="A0A6P8S1J6"/>
<dbReference type="Proteomes" id="UP000515159">
    <property type="component" value="Chromosome 8"/>
</dbReference>
<keyword evidence="4" id="KW-1185">Reference proteome</keyword>
<dbReference type="InParanoid" id="A0A6P8S1J6"/>
<evidence type="ECO:0000256" key="2">
    <source>
        <dbReference type="SAM" id="SignalP"/>
    </source>
</evidence>
<evidence type="ECO:0000256" key="1">
    <source>
        <dbReference type="ARBA" id="ARBA00024347"/>
    </source>
</evidence>
<proteinExistence type="inferred from homology"/>
<feature type="chain" id="PRO_5027938110" evidence="2">
    <location>
        <begin position="21"/>
        <end position="201"/>
    </location>
</feature>
<gene>
    <name evidence="5" type="primary">LOC117365227</name>
</gene>
<accession>A0A6P8S1J6</accession>
<dbReference type="KEGG" id="gsh:117365227"/>
<dbReference type="GO" id="GO:0003950">
    <property type="term" value="F:NAD+ poly-ADP-ribosyltransferase activity"/>
    <property type="evidence" value="ECO:0007669"/>
    <property type="project" value="InterPro"/>
</dbReference>
<reference evidence="5" key="1">
    <citation type="submission" date="2025-08" db="UniProtKB">
        <authorList>
            <consortium name="RefSeq"/>
        </authorList>
    </citation>
    <scope>IDENTIFICATION</scope>
</reference>
<protein>
    <submittedName>
        <fullName evidence="5">Uncharacterized protein LOC117365227</fullName>
    </submittedName>
</protein>
<dbReference type="RefSeq" id="XP_033811233.1">
    <property type="nucleotide sequence ID" value="XM_033955342.1"/>
</dbReference>
<comment type="similarity">
    <text evidence="1">Belongs to the ARTD/PARP family.</text>
</comment>
<dbReference type="PANTHER" id="PTHR36542">
    <property type="entry name" value="GIG2-LIKE PROTEIN DRED-RELATED"/>
    <property type="match status" value="1"/>
</dbReference>
<evidence type="ECO:0000313" key="4">
    <source>
        <dbReference type="Proteomes" id="UP000515159"/>
    </source>
</evidence>
<evidence type="ECO:0000259" key="3">
    <source>
        <dbReference type="Pfam" id="PF00644"/>
    </source>
</evidence>
<organism evidence="4 5">
    <name type="scientific">Geotrypetes seraphini</name>
    <name type="common">Gaboon caecilian</name>
    <name type="synonym">Caecilia seraphini</name>
    <dbReference type="NCBI Taxonomy" id="260995"/>
    <lineage>
        <taxon>Eukaryota</taxon>
        <taxon>Metazoa</taxon>
        <taxon>Chordata</taxon>
        <taxon>Craniata</taxon>
        <taxon>Vertebrata</taxon>
        <taxon>Euteleostomi</taxon>
        <taxon>Amphibia</taxon>
        <taxon>Gymnophiona</taxon>
        <taxon>Geotrypetes</taxon>
    </lineage>
</organism>
<sequence length="201" mass="22602">MAPVTTTVLALFVLLSSTLADVHHDETPELFDIEPFSKEVEDKAHILVRRAAGRSSFNMYHGTSEQGATSIIQSGFRPSADGMLGRGVYVTRDIRHARHYPMGLAAANRIMLKVKVRVGKVKKIDSVSHPLRKTWHTRGYSSAWVPPNSPKWISPLTESCVWNPKRIKVIKVVQGPVAAVRRLKSLLRRMKGRRCKPWLVC</sequence>
<dbReference type="Pfam" id="PF00644">
    <property type="entry name" value="PARP"/>
    <property type="match status" value="1"/>
</dbReference>
<dbReference type="InterPro" id="IPR012317">
    <property type="entry name" value="Poly(ADP-ribose)pol_cat_dom"/>
</dbReference>
<feature type="domain" description="PARP catalytic" evidence="3">
    <location>
        <begin position="15"/>
        <end position="131"/>
    </location>
</feature>
<dbReference type="Gene3D" id="3.90.175.10">
    <property type="entry name" value="Diphtheria Toxin, domain 1"/>
    <property type="match status" value="1"/>
</dbReference>
<keyword evidence="2" id="KW-0732">Signal</keyword>